<name>A0A0D6B7K0_RHOSU</name>
<dbReference type="Pfam" id="PF00583">
    <property type="entry name" value="Acetyltransf_1"/>
    <property type="match status" value="1"/>
</dbReference>
<protein>
    <submittedName>
        <fullName evidence="2">GCN5-related N-acetyltransferase</fullName>
    </submittedName>
</protein>
<dbReference type="GO" id="GO:0016747">
    <property type="term" value="F:acyltransferase activity, transferring groups other than amino-acyl groups"/>
    <property type="evidence" value="ECO:0007669"/>
    <property type="project" value="InterPro"/>
</dbReference>
<dbReference type="PROSITE" id="PS51186">
    <property type="entry name" value="GNAT"/>
    <property type="match status" value="1"/>
</dbReference>
<dbReference type="CDD" id="cd04301">
    <property type="entry name" value="NAT_SF"/>
    <property type="match status" value="1"/>
</dbReference>
<sequence length="241" mass="25673">MKIDRLFEGQEATWPPAARHLTGPWCLRDGQAGGKRVSAATLEGGFEPEAIAAAETGMARLGQTPLFMVRPGEGALDDALEARGYLRVDPVTILSGPAAAIAADPPAPLSTFTIWEPLAIMTELWAENGIGPARMAVMDRVQGPKTAVLGRRKDRAAGTAFVALDRDMAFVHAVAVSPEHRRQGTAVNMMRAAAQWALDGGASTLSVLVTEDNHAALALYASLNMTNVGQYHYRMMAPQKA</sequence>
<keyword evidence="2" id="KW-0808">Transferase</keyword>
<dbReference type="PATRIC" id="fig|35806.4.peg.4008"/>
<reference evidence="2 3" key="1">
    <citation type="submission" date="2015-02" db="EMBL/GenBank/DDBJ databases">
        <title>Genome sequene of Rhodovulum sulfidophilum DSM 2351.</title>
        <authorList>
            <person name="Nagao N."/>
        </authorList>
    </citation>
    <scope>NUCLEOTIDE SEQUENCE [LARGE SCALE GENOMIC DNA]</scope>
    <source>
        <strain evidence="2 3">DSM 2351</strain>
    </source>
</reference>
<dbReference type="EMBL" id="AP014800">
    <property type="protein sequence ID" value="BAQ71031.1"/>
    <property type="molecule type" value="Genomic_DNA"/>
</dbReference>
<dbReference type="eggNOG" id="COG0456">
    <property type="taxonomic scope" value="Bacteria"/>
</dbReference>
<dbReference type="InterPro" id="IPR000182">
    <property type="entry name" value="GNAT_dom"/>
</dbReference>
<dbReference type="Proteomes" id="UP000064912">
    <property type="component" value="Chromosome"/>
</dbReference>
<dbReference type="AlphaFoldDB" id="A0A0D6B7K0"/>
<evidence type="ECO:0000313" key="3">
    <source>
        <dbReference type="Proteomes" id="UP000064912"/>
    </source>
</evidence>
<evidence type="ECO:0000259" key="1">
    <source>
        <dbReference type="PROSITE" id="PS51186"/>
    </source>
</evidence>
<dbReference type="SUPFAM" id="SSF55729">
    <property type="entry name" value="Acyl-CoA N-acyltransferases (Nat)"/>
    <property type="match status" value="1"/>
</dbReference>
<evidence type="ECO:0000313" key="2">
    <source>
        <dbReference type="EMBL" id="BAQ71031.1"/>
    </source>
</evidence>
<proteinExistence type="predicted"/>
<organism evidence="2 3">
    <name type="scientific">Rhodovulum sulfidophilum</name>
    <name type="common">Rhodobacter sulfidophilus</name>
    <dbReference type="NCBI Taxonomy" id="35806"/>
    <lineage>
        <taxon>Bacteria</taxon>
        <taxon>Pseudomonadati</taxon>
        <taxon>Pseudomonadota</taxon>
        <taxon>Alphaproteobacteria</taxon>
        <taxon>Rhodobacterales</taxon>
        <taxon>Paracoccaceae</taxon>
        <taxon>Rhodovulum</taxon>
    </lineage>
</organism>
<dbReference type="KEGG" id="rsu:NHU_03907"/>
<gene>
    <name evidence="2" type="ORF">NHU_03907</name>
</gene>
<accession>A0A0D6B7K0</accession>
<feature type="domain" description="N-acetyltransferase" evidence="1">
    <location>
        <begin position="107"/>
        <end position="241"/>
    </location>
</feature>
<dbReference type="InterPro" id="IPR016181">
    <property type="entry name" value="Acyl_CoA_acyltransferase"/>
</dbReference>
<dbReference type="Gene3D" id="3.40.630.30">
    <property type="match status" value="1"/>
</dbReference>
<dbReference type="PANTHER" id="PTHR43072">
    <property type="entry name" value="N-ACETYLTRANSFERASE"/>
    <property type="match status" value="1"/>
</dbReference>